<evidence type="ECO:0000259" key="7">
    <source>
        <dbReference type="PROSITE" id="PS51371"/>
    </source>
</evidence>
<dbReference type="Gene3D" id="3.10.580.10">
    <property type="entry name" value="CBS-domain"/>
    <property type="match status" value="1"/>
</dbReference>
<feature type="region of interest" description="Disordered" evidence="6">
    <location>
        <begin position="154"/>
        <end position="193"/>
    </location>
</feature>
<evidence type="ECO:0000313" key="9">
    <source>
        <dbReference type="Proteomes" id="UP001209570"/>
    </source>
</evidence>
<gene>
    <name evidence="8" type="ORF">P43SY_005697</name>
</gene>
<evidence type="ECO:0000256" key="1">
    <source>
        <dbReference type="ARBA" id="ARBA00006750"/>
    </source>
</evidence>
<feature type="region of interest" description="Disordered" evidence="6">
    <location>
        <begin position="1"/>
        <end position="46"/>
    </location>
</feature>
<keyword evidence="4" id="KW-1015">Disulfide bond</keyword>
<feature type="compositionally biased region" description="Low complexity" evidence="6">
    <location>
        <begin position="7"/>
        <end position="18"/>
    </location>
</feature>
<dbReference type="PROSITE" id="PS51371">
    <property type="entry name" value="CBS"/>
    <property type="match status" value="2"/>
</dbReference>
<dbReference type="Proteomes" id="UP001209570">
    <property type="component" value="Unassembled WGS sequence"/>
</dbReference>
<name>A0AAD5QAU6_PYTIN</name>
<comment type="caution">
    <text evidence="8">The sequence shown here is derived from an EMBL/GenBank/DDBJ whole genome shotgun (WGS) entry which is preliminary data.</text>
</comment>
<dbReference type="SUPFAM" id="SSF47072">
    <property type="entry name" value="Cysteine alpha-hairpin motif"/>
    <property type="match status" value="1"/>
</dbReference>
<evidence type="ECO:0000256" key="5">
    <source>
        <dbReference type="PROSITE-ProRule" id="PRU00703"/>
    </source>
</evidence>
<keyword evidence="2" id="KW-0677">Repeat</keyword>
<dbReference type="Pfam" id="PF06747">
    <property type="entry name" value="CHCH"/>
    <property type="match status" value="1"/>
</dbReference>
<dbReference type="InterPro" id="IPR009069">
    <property type="entry name" value="Cys_alpha_HP_mot_SF"/>
</dbReference>
<dbReference type="InterPro" id="IPR000644">
    <property type="entry name" value="CBS_dom"/>
</dbReference>
<evidence type="ECO:0000313" key="8">
    <source>
        <dbReference type="EMBL" id="KAJ0401092.1"/>
    </source>
</evidence>
<feature type="compositionally biased region" description="Pro residues" evidence="6">
    <location>
        <begin position="19"/>
        <end position="32"/>
    </location>
</feature>
<dbReference type="SMART" id="SM00116">
    <property type="entry name" value="CBS"/>
    <property type="match status" value="2"/>
</dbReference>
<dbReference type="SUPFAM" id="SSF54631">
    <property type="entry name" value="CBS-domain pair"/>
    <property type="match status" value="1"/>
</dbReference>
<dbReference type="InterPro" id="IPR050511">
    <property type="entry name" value="AMPK_gamma/SDS23_families"/>
</dbReference>
<accession>A0AAD5QAU6</accession>
<comment type="similarity">
    <text evidence="1">Belongs to the 5'-AMP-activated protein kinase gamma subunit family.</text>
</comment>
<feature type="compositionally biased region" description="Low complexity" evidence="6">
    <location>
        <begin position="158"/>
        <end position="167"/>
    </location>
</feature>
<sequence length="488" mass="51665">MARSRRSSPSTSSARKPAPAAPARPAPTPAPAPAAAAPAPAPAPAQGGGMMSGLMGTVAEGMAWGTGTAIARHAVNAVVDSFSGDSKDAQPAQQAPVAAAAPAPAQVAAPVCYNDQKAFMDCLSSNKNDISACQFYLDALNQCKQQSAHGFIPDEKATTTTSSPTLSARDASKRRRLSPGGMSHEGYYASHGMDSERDRGVYHFSADAGSSANTNDPPAGATATMPQFPRIPVPLQDQFMTDAGDAATGDDANAMRGRVSSFTLDGGLPTVASTGSLASSSSGLDLSQATSLDIVKEAKRVIRQFLSSHQVYELIKTSSKVVVFDIKIPINLAFFALVEHGIKSVPIWDAEQGKFVGMFTATDFVNILRHFYIRGSPMNELAEHSIASGILEFLVSTFREQRRLFDQPIFDLGVGVYSNLITVPEEMPLIRVLHTLVERRVSAVPIVDSSGVVVNIYCVSNVTELVKDRSLTQLDMPVGEILRVQAAE</sequence>
<dbReference type="InterPro" id="IPR010625">
    <property type="entry name" value="CHCH"/>
</dbReference>
<proteinExistence type="inferred from homology"/>
<protein>
    <recommendedName>
        <fullName evidence="7">CBS domain-containing protein</fullName>
    </recommendedName>
</protein>
<dbReference type="PANTHER" id="PTHR13780">
    <property type="entry name" value="AMP-ACTIVATED PROTEIN KINASE, GAMMA REGULATORY SUBUNIT"/>
    <property type="match status" value="1"/>
</dbReference>
<dbReference type="InterPro" id="IPR046342">
    <property type="entry name" value="CBS_dom_sf"/>
</dbReference>
<feature type="domain" description="CBS" evidence="7">
    <location>
        <begin position="317"/>
        <end position="378"/>
    </location>
</feature>
<evidence type="ECO:0000256" key="2">
    <source>
        <dbReference type="ARBA" id="ARBA00022737"/>
    </source>
</evidence>
<organism evidence="8 9">
    <name type="scientific">Pythium insidiosum</name>
    <name type="common">Pythiosis disease agent</name>
    <dbReference type="NCBI Taxonomy" id="114742"/>
    <lineage>
        <taxon>Eukaryota</taxon>
        <taxon>Sar</taxon>
        <taxon>Stramenopiles</taxon>
        <taxon>Oomycota</taxon>
        <taxon>Peronosporomycetes</taxon>
        <taxon>Pythiales</taxon>
        <taxon>Pythiaceae</taxon>
        <taxon>Pythium</taxon>
    </lineage>
</organism>
<keyword evidence="9" id="KW-1185">Reference proteome</keyword>
<reference evidence="8" key="1">
    <citation type="submission" date="2021-12" db="EMBL/GenBank/DDBJ databases">
        <title>Prjna785345.</title>
        <authorList>
            <person name="Rujirawat T."/>
            <person name="Krajaejun T."/>
        </authorList>
    </citation>
    <scope>NUCLEOTIDE SEQUENCE</scope>
    <source>
        <strain evidence="8">Pi057C3</strain>
    </source>
</reference>
<feature type="domain" description="CBS" evidence="7">
    <location>
        <begin position="416"/>
        <end position="474"/>
    </location>
</feature>
<dbReference type="AlphaFoldDB" id="A0AAD5QAU6"/>
<evidence type="ECO:0000256" key="3">
    <source>
        <dbReference type="ARBA" id="ARBA00023122"/>
    </source>
</evidence>
<dbReference type="Pfam" id="PF00571">
    <property type="entry name" value="CBS"/>
    <property type="match status" value="2"/>
</dbReference>
<keyword evidence="3 5" id="KW-0129">CBS domain</keyword>
<dbReference type="EMBL" id="JAKCXM010000137">
    <property type="protein sequence ID" value="KAJ0401092.1"/>
    <property type="molecule type" value="Genomic_DNA"/>
</dbReference>
<evidence type="ECO:0000256" key="6">
    <source>
        <dbReference type="SAM" id="MobiDB-lite"/>
    </source>
</evidence>
<evidence type="ECO:0000256" key="4">
    <source>
        <dbReference type="ARBA" id="ARBA00023157"/>
    </source>
</evidence>
<dbReference type="PANTHER" id="PTHR13780:SF35">
    <property type="entry name" value="LD22662P"/>
    <property type="match status" value="1"/>
</dbReference>